<proteinExistence type="inferred from homology"/>
<comment type="similarity">
    <text evidence="1">Belongs to the UPF0177 family.</text>
</comment>
<feature type="transmembrane region" description="Helical" evidence="2">
    <location>
        <begin position="92"/>
        <end position="111"/>
    </location>
</feature>
<dbReference type="Pfam" id="PF02517">
    <property type="entry name" value="Rce1-like"/>
    <property type="match status" value="1"/>
</dbReference>
<evidence type="ECO:0000259" key="3">
    <source>
        <dbReference type="Pfam" id="PF02517"/>
    </source>
</evidence>
<dbReference type="RefSeq" id="WP_107721462.1">
    <property type="nucleotide sequence ID" value="NZ_QAZN01000006.1"/>
</dbReference>
<evidence type="ECO:0000313" key="5">
    <source>
        <dbReference type="Proteomes" id="UP000244083"/>
    </source>
</evidence>
<name>A0A2T5Q420_LIMRT</name>
<feature type="transmembrane region" description="Helical" evidence="2">
    <location>
        <begin position="117"/>
        <end position="138"/>
    </location>
</feature>
<sequence>MNNWWLQFTMTVVSAPLVEEYVFRGYVFGALDSIFNRSATIWLTAFVFGLIHLSSLGKAAWYNAIFLVIAYTAMGMFFTLIAVAAKSLWASFTAHVVNNLLIYIIGIWAAVSTSSSMMWRSLTGTLLGMGIVAGLVYWRFLKNRKS</sequence>
<evidence type="ECO:0000256" key="1">
    <source>
        <dbReference type="ARBA" id="ARBA00009067"/>
    </source>
</evidence>
<keyword evidence="2" id="KW-0812">Transmembrane</keyword>
<dbReference type="EMBL" id="QAZN01000006">
    <property type="protein sequence ID" value="PTV04176.1"/>
    <property type="molecule type" value="Genomic_DNA"/>
</dbReference>
<evidence type="ECO:0000313" key="4">
    <source>
        <dbReference type="EMBL" id="PTV04176.1"/>
    </source>
</evidence>
<protein>
    <recommendedName>
        <fullName evidence="3">CAAX prenyl protease 2/Lysostaphin resistance protein A-like domain-containing protein</fullName>
    </recommendedName>
</protein>
<comment type="caution">
    <text evidence="4">The sequence shown here is derived from an EMBL/GenBank/DDBJ whole genome shotgun (WGS) entry which is preliminary data.</text>
</comment>
<dbReference type="GO" id="GO:0080120">
    <property type="term" value="P:CAAX-box protein maturation"/>
    <property type="evidence" value="ECO:0007669"/>
    <property type="project" value="UniProtKB-ARBA"/>
</dbReference>
<keyword evidence="2" id="KW-0472">Membrane</keyword>
<dbReference type="PANTHER" id="PTHR36435">
    <property type="entry name" value="SLR1288 PROTEIN"/>
    <property type="match status" value="1"/>
</dbReference>
<dbReference type="InterPro" id="IPR003675">
    <property type="entry name" value="Rce1/LyrA-like_dom"/>
</dbReference>
<feature type="transmembrane region" description="Helical" evidence="2">
    <location>
        <begin position="34"/>
        <end position="54"/>
    </location>
</feature>
<dbReference type="InterPro" id="IPR052710">
    <property type="entry name" value="CAAX_protease"/>
</dbReference>
<evidence type="ECO:0000256" key="2">
    <source>
        <dbReference type="SAM" id="Phobius"/>
    </source>
</evidence>
<reference evidence="5" key="1">
    <citation type="submission" date="2018-04" db="EMBL/GenBank/DDBJ databases">
        <title>Draft Genome Sequences of 10 Lactobacillus Species from 22 Commercial Probiotic Products.</title>
        <authorList>
            <person name="Gangiredla J."/>
            <person name="Barnaba T.J."/>
            <person name="Mammel M.K."/>
            <person name="Lacher D.W."/>
            <person name="Elkins C.A."/>
            <person name="Lampel K.A."/>
            <person name="Whitehouse C.A."/>
            <person name="Tartera C."/>
        </authorList>
    </citation>
    <scope>NUCLEOTIDE SEQUENCE [LARGE SCALE GENOMIC DNA]</scope>
    <source>
        <strain evidence="5">DS12_10</strain>
    </source>
</reference>
<gene>
    <name evidence="4" type="ORF">DB325_05115</name>
</gene>
<dbReference type="PANTHER" id="PTHR36435:SF1">
    <property type="entry name" value="CAAX AMINO TERMINAL PROTEASE FAMILY PROTEIN"/>
    <property type="match status" value="1"/>
</dbReference>
<dbReference type="AlphaFoldDB" id="A0A2T5Q420"/>
<organism evidence="4 5">
    <name type="scientific">Limosilactobacillus reuteri</name>
    <name type="common">Lactobacillus reuteri</name>
    <dbReference type="NCBI Taxonomy" id="1598"/>
    <lineage>
        <taxon>Bacteria</taxon>
        <taxon>Bacillati</taxon>
        <taxon>Bacillota</taxon>
        <taxon>Bacilli</taxon>
        <taxon>Lactobacillales</taxon>
        <taxon>Lactobacillaceae</taxon>
        <taxon>Limosilactobacillus</taxon>
    </lineage>
</organism>
<keyword evidence="2" id="KW-1133">Transmembrane helix</keyword>
<dbReference type="GO" id="GO:0004175">
    <property type="term" value="F:endopeptidase activity"/>
    <property type="evidence" value="ECO:0007669"/>
    <property type="project" value="UniProtKB-ARBA"/>
</dbReference>
<feature type="domain" description="CAAX prenyl protease 2/Lysostaphin resistance protein A-like" evidence="3">
    <location>
        <begin position="3"/>
        <end position="101"/>
    </location>
</feature>
<dbReference type="Proteomes" id="UP000244083">
    <property type="component" value="Unassembled WGS sequence"/>
</dbReference>
<accession>A0A2T5Q420</accession>
<feature type="transmembrane region" description="Helical" evidence="2">
    <location>
        <begin position="60"/>
        <end position="85"/>
    </location>
</feature>